<keyword evidence="2" id="KW-1185">Reference proteome</keyword>
<accession>A0A1G8WZE1</accession>
<organism evidence="1 2">
    <name type="scientific">Mesorhizobium muleiense</name>
    <dbReference type="NCBI Taxonomy" id="1004279"/>
    <lineage>
        <taxon>Bacteria</taxon>
        <taxon>Pseudomonadati</taxon>
        <taxon>Pseudomonadota</taxon>
        <taxon>Alphaproteobacteria</taxon>
        <taxon>Hyphomicrobiales</taxon>
        <taxon>Phyllobacteriaceae</taxon>
        <taxon>Mesorhizobium</taxon>
    </lineage>
</organism>
<protein>
    <submittedName>
        <fullName evidence="1">Uncharacterized protein</fullName>
    </submittedName>
</protein>
<dbReference type="AlphaFoldDB" id="A0A1G8WZE1"/>
<sequence length="60" mass="6175">MALASADCLPFGAKGEVKGARQRSLPLVGKVRVGVHLRKNPNAIALVGIRGAVARIAKTA</sequence>
<gene>
    <name evidence="1" type="ORF">SAMN05428953_109128</name>
</gene>
<evidence type="ECO:0000313" key="1">
    <source>
        <dbReference type="EMBL" id="SDJ83729.1"/>
    </source>
</evidence>
<name>A0A1G8WZE1_9HYPH</name>
<reference evidence="2" key="1">
    <citation type="submission" date="2016-10" db="EMBL/GenBank/DDBJ databases">
        <authorList>
            <person name="Varghese N."/>
            <person name="Submissions S."/>
        </authorList>
    </citation>
    <scope>NUCLEOTIDE SEQUENCE [LARGE SCALE GENOMIC DNA]</scope>
    <source>
        <strain evidence="2">CGMCC 1.11022</strain>
    </source>
</reference>
<dbReference type="EMBL" id="FNEE01000009">
    <property type="protein sequence ID" value="SDJ83729.1"/>
    <property type="molecule type" value="Genomic_DNA"/>
</dbReference>
<dbReference type="Proteomes" id="UP000198894">
    <property type="component" value="Unassembled WGS sequence"/>
</dbReference>
<evidence type="ECO:0000313" key="2">
    <source>
        <dbReference type="Proteomes" id="UP000198894"/>
    </source>
</evidence>
<proteinExistence type="predicted"/>